<evidence type="ECO:0000256" key="1">
    <source>
        <dbReference type="SAM" id="Phobius"/>
    </source>
</evidence>
<dbReference type="RefSeq" id="WP_192768020.1">
    <property type="nucleotide sequence ID" value="NZ_JADBEB010000001.1"/>
</dbReference>
<feature type="transmembrane region" description="Helical" evidence="1">
    <location>
        <begin position="197"/>
        <end position="214"/>
    </location>
</feature>
<proteinExistence type="predicted"/>
<name>A0A927M798_9ACTN</name>
<evidence type="ECO:0000313" key="2">
    <source>
        <dbReference type="EMBL" id="MBE1488337.1"/>
    </source>
</evidence>
<dbReference type="GO" id="GO:0140359">
    <property type="term" value="F:ABC-type transporter activity"/>
    <property type="evidence" value="ECO:0007669"/>
    <property type="project" value="InterPro"/>
</dbReference>
<comment type="caution">
    <text evidence="2">The sequence shown here is derived from an EMBL/GenBank/DDBJ whole genome shotgun (WGS) entry which is preliminary data.</text>
</comment>
<organism evidence="2 3">
    <name type="scientific">Plantactinospora soyae</name>
    <dbReference type="NCBI Taxonomy" id="1544732"/>
    <lineage>
        <taxon>Bacteria</taxon>
        <taxon>Bacillati</taxon>
        <taxon>Actinomycetota</taxon>
        <taxon>Actinomycetes</taxon>
        <taxon>Micromonosporales</taxon>
        <taxon>Micromonosporaceae</taxon>
        <taxon>Plantactinospora</taxon>
    </lineage>
</organism>
<keyword evidence="1" id="KW-1133">Transmembrane helix</keyword>
<keyword evidence="1" id="KW-0812">Transmembrane</keyword>
<dbReference type="GO" id="GO:0005886">
    <property type="term" value="C:plasma membrane"/>
    <property type="evidence" value="ECO:0007669"/>
    <property type="project" value="UniProtKB-SubCell"/>
</dbReference>
<dbReference type="AlphaFoldDB" id="A0A927M798"/>
<feature type="transmembrane region" description="Helical" evidence="1">
    <location>
        <begin position="129"/>
        <end position="151"/>
    </location>
</feature>
<accession>A0A927M798</accession>
<dbReference type="Proteomes" id="UP000649753">
    <property type="component" value="Unassembled WGS sequence"/>
</dbReference>
<feature type="transmembrane region" description="Helical" evidence="1">
    <location>
        <begin position="86"/>
        <end position="108"/>
    </location>
</feature>
<keyword evidence="1" id="KW-0472">Membrane</keyword>
<dbReference type="EMBL" id="JADBEB010000001">
    <property type="protein sequence ID" value="MBE1488337.1"/>
    <property type="molecule type" value="Genomic_DNA"/>
</dbReference>
<reference evidence="2" key="1">
    <citation type="submission" date="2020-10" db="EMBL/GenBank/DDBJ databases">
        <title>Sequencing the genomes of 1000 actinobacteria strains.</title>
        <authorList>
            <person name="Klenk H.-P."/>
        </authorList>
    </citation>
    <scope>NUCLEOTIDE SEQUENCE</scope>
    <source>
        <strain evidence="2">DSM 46832</strain>
    </source>
</reference>
<sequence>MSMATTGSAVGSASTPASTPAAIGSAIAFEWTKARTLRSSLGSLVLCFAASVGIALLFGMVLRGAYDGMSPEGKASFDPVGSGFNGLRLSMIALVVFGVLLTSGEYATGTISSSLAAVPRRGVFYTAKLVTGTLIAFGVAAVVTLVTFLTAQAAIGGEHNAALTDDGVPRAITGAVLYLTLACAFSMGLATMLRSSALTLGILVPIFFMGSEILNNLPKVRTVAQFLPDAAGSIILRREPPDDTVLGPWTGIGVLLLWTLASALGGYLSMRRRDQ</sequence>
<gene>
    <name evidence="2" type="ORF">H4W31_003975</name>
</gene>
<feature type="transmembrane region" description="Helical" evidence="1">
    <location>
        <begin position="171"/>
        <end position="190"/>
    </location>
</feature>
<evidence type="ECO:0000313" key="3">
    <source>
        <dbReference type="Proteomes" id="UP000649753"/>
    </source>
</evidence>
<feature type="transmembrane region" description="Helical" evidence="1">
    <location>
        <begin position="41"/>
        <end position="66"/>
    </location>
</feature>
<keyword evidence="3" id="KW-1185">Reference proteome</keyword>
<protein>
    <submittedName>
        <fullName evidence="2">ABC-2 type transport system permease protein</fullName>
    </submittedName>
</protein>
<feature type="transmembrane region" description="Helical" evidence="1">
    <location>
        <begin position="246"/>
        <end position="268"/>
    </location>
</feature>